<organism evidence="15 16">
    <name type="scientific">Chlorobium ferrooxidans DSM 13031</name>
    <dbReference type="NCBI Taxonomy" id="377431"/>
    <lineage>
        <taxon>Bacteria</taxon>
        <taxon>Pseudomonadati</taxon>
        <taxon>Chlorobiota</taxon>
        <taxon>Chlorobiia</taxon>
        <taxon>Chlorobiales</taxon>
        <taxon>Chlorobiaceae</taxon>
        <taxon>Chlorobium/Pelodictyon group</taxon>
        <taxon>Chlorobium</taxon>
    </lineage>
</organism>
<sequence>MAISILEEGTSAPAISALDQDGKPVTLEEYRGRKVILYFYPKDDTPGCTKEACAFRDNFPNFKALGVEVLGVSVDSEKKHKKFEEKYQLPFRLVADPEKSIVEAYGVWGQKKFMGREYMGTSRVTYLINEEGKIEKVWPKVNPSEHAEELLNYLQKKT</sequence>
<name>Q0YPX9_9CHLB</name>
<comment type="catalytic activity">
    <reaction evidence="12">
        <text>a hydroperoxide + [thioredoxin]-dithiol = an alcohol + [thioredoxin]-disulfide + H2O</text>
        <dbReference type="Rhea" id="RHEA:62620"/>
        <dbReference type="Rhea" id="RHEA-COMP:10698"/>
        <dbReference type="Rhea" id="RHEA-COMP:10700"/>
        <dbReference type="ChEBI" id="CHEBI:15377"/>
        <dbReference type="ChEBI" id="CHEBI:29950"/>
        <dbReference type="ChEBI" id="CHEBI:30879"/>
        <dbReference type="ChEBI" id="CHEBI:35924"/>
        <dbReference type="ChEBI" id="CHEBI:50058"/>
        <dbReference type="EC" id="1.11.1.24"/>
    </reaction>
</comment>
<evidence type="ECO:0000256" key="5">
    <source>
        <dbReference type="ARBA" id="ARBA00022862"/>
    </source>
</evidence>
<evidence type="ECO:0000256" key="13">
    <source>
        <dbReference type="PIRSR" id="PIRSR000239-1"/>
    </source>
</evidence>
<feature type="active site" description="Cysteine sulfenic acid (-SOH) intermediate; for peroxidase activity" evidence="13">
    <location>
        <position position="48"/>
    </location>
</feature>
<evidence type="ECO:0000256" key="1">
    <source>
        <dbReference type="ARBA" id="ARBA00003330"/>
    </source>
</evidence>
<protein>
    <recommendedName>
        <fullName evidence="3">thioredoxin-dependent peroxiredoxin</fullName>
        <ecNumber evidence="3">1.11.1.24</ecNumber>
    </recommendedName>
    <alternativeName>
        <fullName evidence="9">Thioredoxin peroxidase</fullName>
    </alternativeName>
    <alternativeName>
        <fullName evidence="11">Thioredoxin-dependent peroxiredoxin Bcp</fullName>
    </alternativeName>
</protein>
<evidence type="ECO:0000313" key="15">
    <source>
        <dbReference type="EMBL" id="EAT58351.1"/>
    </source>
</evidence>
<dbReference type="InterPro" id="IPR000866">
    <property type="entry name" value="AhpC/TSA"/>
</dbReference>
<dbReference type="FunFam" id="3.40.30.10:FF:000007">
    <property type="entry name" value="Thioredoxin-dependent thiol peroxidase"/>
    <property type="match status" value="1"/>
</dbReference>
<dbReference type="GO" id="GO:0045454">
    <property type="term" value="P:cell redox homeostasis"/>
    <property type="evidence" value="ECO:0007669"/>
    <property type="project" value="TreeGrafter"/>
</dbReference>
<dbReference type="PANTHER" id="PTHR42801">
    <property type="entry name" value="THIOREDOXIN-DEPENDENT PEROXIDE REDUCTASE"/>
    <property type="match status" value="1"/>
</dbReference>
<dbReference type="PIRSF" id="PIRSF000239">
    <property type="entry name" value="AHPC"/>
    <property type="match status" value="1"/>
</dbReference>
<dbReference type="InterPro" id="IPR036249">
    <property type="entry name" value="Thioredoxin-like_sf"/>
</dbReference>
<evidence type="ECO:0000256" key="8">
    <source>
        <dbReference type="ARBA" id="ARBA00023284"/>
    </source>
</evidence>
<reference evidence="15 16" key="2">
    <citation type="submission" date="2006-07" db="EMBL/GenBank/DDBJ databases">
        <title>Sequencing of the draft genome and assembly of Chlorobium ferroxidans DSM 13031.</title>
        <authorList>
            <consortium name="US DOE Joint Genome Institute (JGI-PGF)"/>
            <person name="Copeland A."/>
            <person name="Lucas S."/>
            <person name="Lapidus A."/>
            <person name="Barry K."/>
            <person name="Glavina del Rio T."/>
            <person name="Dalin E."/>
            <person name="Tice H."/>
            <person name="Bruce D."/>
            <person name="Pitluck S."/>
            <person name="Richardson P."/>
        </authorList>
    </citation>
    <scope>NUCLEOTIDE SEQUENCE [LARGE SCALE GENOMIC DNA]</scope>
    <source>
        <strain evidence="15 16">DSM 13031</strain>
    </source>
</reference>
<reference evidence="15 16" key="1">
    <citation type="submission" date="2006-07" db="EMBL/GenBank/DDBJ databases">
        <title>Annotation of the draft genome assembly of Chlorobium ferroxidans DSM 13031.</title>
        <authorList>
            <consortium name="US DOE Joint Genome Institute (JGI-ORNL)"/>
            <person name="Larimer F."/>
            <person name="Land M."/>
            <person name="Hauser L."/>
        </authorList>
    </citation>
    <scope>NUCLEOTIDE SEQUENCE [LARGE SCALE GENOMIC DNA]</scope>
    <source>
        <strain evidence="15 16">DSM 13031</strain>
    </source>
</reference>
<keyword evidence="6" id="KW-0560">Oxidoreductase</keyword>
<gene>
    <name evidence="15" type="ORF">CferDRAFT_0399</name>
</gene>
<dbReference type="CDD" id="cd03017">
    <property type="entry name" value="PRX_BCP"/>
    <property type="match status" value="1"/>
</dbReference>
<keyword evidence="4" id="KW-0575">Peroxidase</keyword>
<dbReference type="EMBL" id="AASE01000022">
    <property type="protein sequence ID" value="EAT58351.1"/>
    <property type="molecule type" value="Genomic_DNA"/>
</dbReference>
<dbReference type="GO" id="GO:0005737">
    <property type="term" value="C:cytoplasm"/>
    <property type="evidence" value="ECO:0007669"/>
    <property type="project" value="TreeGrafter"/>
</dbReference>
<keyword evidence="16" id="KW-1185">Reference proteome</keyword>
<evidence type="ECO:0000256" key="2">
    <source>
        <dbReference type="ARBA" id="ARBA00011245"/>
    </source>
</evidence>
<keyword evidence="5" id="KW-0049">Antioxidant</keyword>
<evidence type="ECO:0000259" key="14">
    <source>
        <dbReference type="PROSITE" id="PS51352"/>
    </source>
</evidence>
<dbReference type="NCBIfam" id="NF006960">
    <property type="entry name" value="PRK09437.1"/>
    <property type="match status" value="1"/>
</dbReference>
<evidence type="ECO:0000256" key="12">
    <source>
        <dbReference type="ARBA" id="ARBA00049091"/>
    </source>
</evidence>
<dbReference type="RefSeq" id="WP_006367037.1">
    <property type="nucleotide sequence ID" value="NZ_AASE01000022.1"/>
</dbReference>
<dbReference type="Pfam" id="PF00578">
    <property type="entry name" value="AhpC-TSA"/>
    <property type="match status" value="1"/>
</dbReference>
<accession>Q0YPX9</accession>
<evidence type="ECO:0000256" key="6">
    <source>
        <dbReference type="ARBA" id="ARBA00023002"/>
    </source>
</evidence>
<evidence type="ECO:0000256" key="3">
    <source>
        <dbReference type="ARBA" id="ARBA00013017"/>
    </source>
</evidence>
<dbReference type="SUPFAM" id="SSF52833">
    <property type="entry name" value="Thioredoxin-like"/>
    <property type="match status" value="1"/>
</dbReference>
<evidence type="ECO:0000256" key="9">
    <source>
        <dbReference type="ARBA" id="ARBA00032824"/>
    </source>
</evidence>
<evidence type="ECO:0000256" key="10">
    <source>
        <dbReference type="ARBA" id="ARBA00038489"/>
    </source>
</evidence>
<dbReference type="EC" id="1.11.1.24" evidence="3"/>
<comment type="similarity">
    <text evidence="10">Belongs to the peroxiredoxin family. BCP/PrxQ subfamily.</text>
</comment>
<dbReference type="InterPro" id="IPR024706">
    <property type="entry name" value="Peroxiredoxin_AhpC-typ"/>
</dbReference>
<dbReference type="AlphaFoldDB" id="Q0YPX9"/>
<dbReference type="Proteomes" id="UP000004162">
    <property type="component" value="Unassembled WGS sequence"/>
</dbReference>
<feature type="domain" description="Thioredoxin" evidence="14">
    <location>
        <begin position="6"/>
        <end position="156"/>
    </location>
</feature>
<keyword evidence="8" id="KW-0676">Redox-active center</keyword>
<dbReference type="GO" id="GO:0008379">
    <property type="term" value="F:thioredoxin peroxidase activity"/>
    <property type="evidence" value="ECO:0007669"/>
    <property type="project" value="TreeGrafter"/>
</dbReference>
<dbReference type="InterPro" id="IPR013766">
    <property type="entry name" value="Thioredoxin_domain"/>
</dbReference>
<evidence type="ECO:0000256" key="4">
    <source>
        <dbReference type="ARBA" id="ARBA00022559"/>
    </source>
</evidence>
<dbReference type="InterPro" id="IPR050924">
    <property type="entry name" value="Peroxiredoxin_BCP/PrxQ"/>
</dbReference>
<dbReference type="Gene3D" id="3.40.30.10">
    <property type="entry name" value="Glutaredoxin"/>
    <property type="match status" value="1"/>
</dbReference>
<comment type="caution">
    <text evidence="15">The sequence shown here is derived from an EMBL/GenBank/DDBJ whole genome shotgun (WGS) entry which is preliminary data.</text>
</comment>
<proteinExistence type="inferred from homology"/>
<dbReference type="PROSITE" id="PS51352">
    <property type="entry name" value="THIOREDOXIN_2"/>
    <property type="match status" value="1"/>
</dbReference>
<keyword evidence="7" id="KW-1015">Disulfide bond</keyword>
<dbReference type="GO" id="GO:0034599">
    <property type="term" value="P:cellular response to oxidative stress"/>
    <property type="evidence" value="ECO:0007669"/>
    <property type="project" value="TreeGrafter"/>
</dbReference>
<evidence type="ECO:0000313" key="16">
    <source>
        <dbReference type="Proteomes" id="UP000004162"/>
    </source>
</evidence>
<comment type="function">
    <text evidence="1">Thiol-specific peroxidase that catalyzes the reduction of hydrogen peroxide and organic hydroperoxides to water and alcohols, respectively. Plays a role in cell protection against oxidative stress by detoxifying peroxides and as sensor of hydrogen peroxide-mediated signaling events.</text>
</comment>
<dbReference type="PANTHER" id="PTHR42801:SF4">
    <property type="entry name" value="AHPC_TSA FAMILY PROTEIN"/>
    <property type="match status" value="1"/>
</dbReference>
<comment type="subunit">
    <text evidence="2">Monomer.</text>
</comment>
<evidence type="ECO:0000256" key="11">
    <source>
        <dbReference type="ARBA" id="ARBA00042639"/>
    </source>
</evidence>
<dbReference type="PeroxiBase" id="4387">
    <property type="entry name" value="CfeBCP"/>
</dbReference>
<evidence type="ECO:0000256" key="7">
    <source>
        <dbReference type="ARBA" id="ARBA00023157"/>
    </source>
</evidence>